<dbReference type="AlphaFoldDB" id="A0A2N1PJ13"/>
<feature type="transmembrane region" description="Helical" evidence="1">
    <location>
        <begin position="332"/>
        <end position="348"/>
    </location>
</feature>
<dbReference type="GO" id="GO:0042910">
    <property type="term" value="F:xenobiotic transmembrane transporter activity"/>
    <property type="evidence" value="ECO:0007669"/>
    <property type="project" value="TreeGrafter"/>
</dbReference>
<dbReference type="SUPFAM" id="SSF82866">
    <property type="entry name" value="Multidrug efflux transporter AcrB transmembrane domain"/>
    <property type="match status" value="2"/>
</dbReference>
<accession>A0A2N1PJ13</accession>
<keyword evidence="1" id="KW-1133">Transmembrane helix</keyword>
<name>A0A2N1PJ13_9BACT</name>
<feature type="transmembrane region" description="Helical" evidence="1">
    <location>
        <begin position="888"/>
        <end position="911"/>
    </location>
</feature>
<feature type="transmembrane region" description="Helical" evidence="1">
    <location>
        <begin position="862"/>
        <end position="882"/>
    </location>
</feature>
<dbReference type="SUPFAM" id="SSF82714">
    <property type="entry name" value="Multidrug efflux transporter AcrB TolC docking domain, DN and DC subdomains"/>
    <property type="match status" value="2"/>
</dbReference>
<dbReference type="PANTHER" id="PTHR32063:SF73">
    <property type="entry name" value="RND SUPERFAMILY EFFLUX PUMP PERMEASE COMPONENT 1"/>
    <property type="match status" value="1"/>
</dbReference>
<dbReference type="SUPFAM" id="SSF82693">
    <property type="entry name" value="Multidrug efflux transporter AcrB pore domain, PN1, PN2, PC1 and PC2 subdomains"/>
    <property type="match status" value="2"/>
</dbReference>
<feature type="transmembrane region" description="Helical" evidence="1">
    <location>
        <begin position="932"/>
        <end position="953"/>
    </location>
</feature>
<dbReference type="Gene3D" id="3.30.70.1440">
    <property type="entry name" value="Multidrug efflux transporter AcrB pore domain"/>
    <property type="match status" value="1"/>
</dbReference>
<evidence type="ECO:0000313" key="2">
    <source>
        <dbReference type="EMBL" id="PKK88282.1"/>
    </source>
</evidence>
<reference evidence="2 3" key="1">
    <citation type="journal article" date="2017" name="ISME J.">
        <title>Potential for microbial H2 and metal transformations associated with novel bacteria and archaea in deep terrestrial subsurface sediments.</title>
        <authorList>
            <person name="Hernsdorf A.W."/>
            <person name="Amano Y."/>
            <person name="Miyakawa K."/>
            <person name="Ise K."/>
            <person name="Suzuki Y."/>
            <person name="Anantharaman K."/>
            <person name="Probst A."/>
            <person name="Burstein D."/>
            <person name="Thomas B.C."/>
            <person name="Banfield J.F."/>
        </authorList>
    </citation>
    <scope>NUCLEOTIDE SEQUENCE [LARGE SCALE GENOMIC DNA]</scope>
    <source>
        <strain evidence="2">HGW-Wallbacteria-1</strain>
    </source>
</reference>
<evidence type="ECO:0000256" key="1">
    <source>
        <dbReference type="SAM" id="Phobius"/>
    </source>
</evidence>
<feature type="transmembrane region" description="Helical" evidence="1">
    <location>
        <begin position="973"/>
        <end position="992"/>
    </location>
</feature>
<dbReference type="Gene3D" id="3.30.70.1430">
    <property type="entry name" value="Multidrug efflux transporter AcrB pore domain"/>
    <property type="match status" value="2"/>
</dbReference>
<keyword evidence="1" id="KW-0812">Transmembrane</keyword>
<dbReference type="Pfam" id="PF00873">
    <property type="entry name" value="ACR_tran"/>
    <property type="match status" value="1"/>
</dbReference>
<comment type="caution">
    <text evidence="2">The sequence shown here is derived from an EMBL/GenBank/DDBJ whole genome shotgun (WGS) entry which is preliminary data.</text>
</comment>
<dbReference type="Gene3D" id="3.30.70.1320">
    <property type="entry name" value="Multidrug efflux transporter AcrB pore domain like"/>
    <property type="match status" value="1"/>
</dbReference>
<dbReference type="InterPro" id="IPR001036">
    <property type="entry name" value="Acrflvin-R"/>
</dbReference>
<dbReference type="EMBL" id="PGXC01000054">
    <property type="protein sequence ID" value="PKK88282.1"/>
    <property type="molecule type" value="Genomic_DNA"/>
</dbReference>
<evidence type="ECO:0000313" key="3">
    <source>
        <dbReference type="Proteomes" id="UP000233256"/>
    </source>
</evidence>
<dbReference type="GO" id="GO:0005886">
    <property type="term" value="C:plasma membrane"/>
    <property type="evidence" value="ECO:0007669"/>
    <property type="project" value="TreeGrafter"/>
</dbReference>
<proteinExistence type="predicted"/>
<dbReference type="Proteomes" id="UP000233256">
    <property type="component" value="Unassembled WGS sequence"/>
</dbReference>
<dbReference type="PRINTS" id="PR00702">
    <property type="entry name" value="ACRIFLAVINRP"/>
</dbReference>
<evidence type="ECO:0008006" key="4">
    <source>
        <dbReference type="Google" id="ProtNLM"/>
    </source>
</evidence>
<keyword evidence="1" id="KW-0472">Membrane</keyword>
<feature type="transmembrane region" description="Helical" evidence="1">
    <location>
        <begin position="507"/>
        <end position="531"/>
    </location>
</feature>
<feature type="transmembrane region" description="Helical" evidence="1">
    <location>
        <begin position="12"/>
        <end position="29"/>
    </location>
</feature>
<protein>
    <recommendedName>
        <fullName evidence="4">AcrB/AcrD/AcrF family protein</fullName>
    </recommendedName>
</protein>
<organism evidence="2 3">
    <name type="scientific">Candidatus Wallbacteria bacterium HGW-Wallbacteria-1</name>
    <dbReference type="NCBI Taxonomy" id="2013854"/>
    <lineage>
        <taxon>Bacteria</taxon>
        <taxon>Candidatus Walliibacteriota</taxon>
    </lineage>
</organism>
<sequence length="1027" mass="112347">MKISRLSVTRKVTTSMVYLAFLVIAVVALREIPLEFLPGMTVPWLGIYVPYPGSSPEEVERLIARPVEEALSTIPGIKRITSSSESNGCMVSLQLKYGESIDFKGQEIMEMVEKSRDQLPDGIGQVMIWKNNTGSIPVLFLAISVQGDRESLSTTVESNLQGRILRLPGVAKLDLHGLSKRSLDVRMSRDDMGRLGVTPFEVNSTLRSALKDSDAGTIASGGLKWGVRIKVRAGEPEDLSRLLIREGVRVGDVAKVTFDFPEQTGDARINGDTAFVMIVYKESVANTVGVCRTILRELNSLKSDPVLGGLQVFPFFNQGKEIEGALQGLKKAGLYGAVLAVIVLFAFLGRISATIMVGLSIPASILLSIVLFHFTGISFNIVSMSGLIIGIGMLVDNAIVVSEAIMRHNEEGMSPMKAIRVGTDEIGVPVICSTLTTVIVFIPLAFAVQNEAGVFLREFGLAISYALVSSLAVSLTLIPLLASVLISGKTKVRHWMVEKLDNGYGAVLSFLLETPKTWILLVTVAIVWSFMNIPKRIESEGFPHIEQRRLRIGVTTPDHFTFEDNDRIYRRLEKILGDNLDKIDATAVMTRYDGSRGRANLFLSEGEDIRLTLEESREKINEILPDIPGVSYSVRSEGSVRGNARVEVSLSGYDLESLLPYIDQVVEQMEAMEGIDTVESEFETGGREILLKPDRDSMEAYGAAPGTLARTISFSSRGTRVGWFPTETGDVEVRMRMAEEDVENLESIMRLPIQGRNGVEVPIERVASVSRRIMASSIQREEGRVVVKISAETTRTGLTSVREDITRMVAGVKLPRGCEIRFGAAFGEVDETQQILAKTLGVALVLIFIVMASLFESLLHPFVIMFTFPFGAVGVLWTLFLSKTSFNLMSGCGLLILAGIVVNNAIVLLDCANRLRHEGMARTEAVVRAGMIRFRPILMTVLTTIFGLIPMIIGSKDPASVAYASLAKAVSGGLATATVLTLLFIPLIYVVMEDGANLVKRILGWILFRGKKSAEKNPEREISEKAS</sequence>
<feature type="transmembrane region" description="Helical" evidence="1">
    <location>
        <begin position="381"/>
        <end position="405"/>
    </location>
</feature>
<dbReference type="Gene3D" id="1.20.1640.10">
    <property type="entry name" value="Multidrug efflux transporter AcrB transmembrane domain"/>
    <property type="match status" value="2"/>
</dbReference>
<feature type="transmembrane region" description="Helical" evidence="1">
    <location>
        <begin position="355"/>
        <end position="375"/>
    </location>
</feature>
<feature type="transmembrane region" description="Helical" evidence="1">
    <location>
        <begin position="835"/>
        <end position="855"/>
    </location>
</feature>
<feature type="transmembrane region" description="Helical" evidence="1">
    <location>
        <begin position="459"/>
        <end position="486"/>
    </location>
</feature>
<dbReference type="PANTHER" id="PTHR32063">
    <property type="match status" value="1"/>
</dbReference>
<dbReference type="InterPro" id="IPR027463">
    <property type="entry name" value="AcrB_DN_DC_subdom"/>
</dbReference>
<dbReference type="Gene3D" id="3.30.2090.10">
    <property type="entry name" value="Multidrug efflux transporter AcrB TolC docking domain, DN and DC subdomains"/>
    <property type="match status" value="2"/>
</dbReference>
<gene>
    <name evidence="2" type="ORF">CVV64_19490</name>
</gene>
<feature type="transmembrane region" description="Helical" evidence="1">
    <location>
        <begin position="426"/>
        <end position="447"/>
    </location>
</feature>